<keyword evidence="3" id="KW-1185">Reference proteome</keyword>
<evidence type="ECO:0000256" key="1">
    <source>
        <dbReference type="SAM" id="Coils"/>
    </source>
</evidence>
<accession>A0ABV2ZZE5</accession>
<protein>
    <recommendedName>
        <fullName evidence="4">TetR family transcriptional regulator</fullName>
    </recommendedName>
</protein>
<dbReference type="Proteomes" id="UP001550739">
    <property type="component" value="Unassembled WGS sequence"/>
</dbReference>
<proteinExistence type="predicted"/>
<name>A0ABV2ZZE5_9ACTN</name>
<dbReference type="RefSeq" id="WP_361709820.1">
    <property type="nucleotide sequence ID" value="NZ_JBEZVE010000041.1"/>
</dbReference>
<comment type="caution">
    <text evidence="2">The sequence shown here is derived from an EMBL/GenBank/DDBJ whole genome shotgun (WGS) entry which is preliminary data.</text>
</comment>
<feature type="coiled-coil region" evidence="1">
    <location>
        <begin position="77"/>
        <end position="111"/>
    </location>
</feature>
<evidence type="ECO:0000313" key="2">
    <source>
        <dbReference type="EMBL" id="MEU3787380.1"/>
    </source>
</evidence>
<organism evidence="2 3">
    <name type="scientific">Streptomyces sp. 900129855</name>
    <dbReference type="NCBI Taxonomy" id="3155129"/>
    <lineage>
        <taxon>Bacteria</taxon>
        <taxon>Bacillati</taxon>
        <taxon>Actinomycetota</taxon>
        <taxon>Actinomycetes</taxon>
        <taxon>Kitasatosporales</taxon>
        <taxon>Streptomycetaceae</taxon>
        <taxon>Streptomyces</taxon>
    </lineage>
</organism>
<dbReference type="EMBL" id="JBEZVE010000041">
    <property type="protein sequence ID" value="MEU3787380.1"/>
    <property type="molecule type" value="Genomic_DNA"/>
</dbReference>
<evidence type="ECO:0008006" key="4">
    <source>
        <dbReference type="Google" id="ProtNLM"/>
    </source>
</evidence>
<gene>
    <name evidence="2" type="ORF">AB0E89_43855</name>
</gene>
<keyword evidence="1" id="KW-0175">Coiled coil</keyword>
<evidence type="ECO:0000313" key="3">
    <source>
        <dbReference type="Proteomes" id="UP001550739"/>
    </source>
</evidence>
<sequence>MKRALPDADTVKAAIDTVLEEAATRGHRPTVTAVERHLGIPHATFHRHYADLIDTRFRPHIPATAPPVVQAESSGADERREANLARLRKENTELRRTLTLYEEAIRKLALENEALRTGATVIPLQARFRRTSQPLLNRDPWEGKAQRARQGVVRSRRVIVAARGRTAIPSDGGAPARATATLTDRGPDGMTNVSIAACLDEDFARRRNHRGRGACRGWAGTCASSPAPR</sequence>
<reference evidence="2 3" key="1">
    <citation type="submission" date="2024-06" db="EMBL/GenBank/DDBJ databases">
        <title>The Natural Products Discovery Center: Release of the First 8490 Sequenced Strains for Exploring Actinobacteria Biosynthetic Diversity.</title>
        <authorList>
            <person name="Kalkreuter E."/>
            <person name="Kautsar S.A."/>
            <person name="Yang D."/>
            <person name="Bader C.D."/>
            <person name="Teijaro C.N."/>
            <person name="Fluegel L."/>
            <person name="Davis C.M."/>
            <person name="Simpson J.R."/>
            <person name="Lauterbach L."/>
            <person name="Steele A.D."/>
            <person name="Gui C."/>
            <person name="Meng S."/>
            <person name="Li G."/>
            <person name="Viehrig K."/>
            <person name="Ye F."/>
            <person name="Su P."/>
            <person name="Kiefer A.F."/>
            <person name="Nichols A."/>
            <person name="Cepeda A.J."/>
            <person name="Yan W."/>
            <person name="Fan B."/>
            <person name="Jiang Y."/>
            <person name="Adhikari A."/>
            <person name="Zheng C.-J."/>
            <person name="Schuster L."/>
            <person name="Cowan T.M."/>
            <person name="Smanski M.J."/>
            <person name="Chevrette M.G."/>
            <person name="De Carvalho L.P.S."/>
            <person name="Shen B."/>
        </authorList>
    </citation>
    <scope>NUCLEOTIDE SEQUENCE [LARGE SCALE GENOMIC DNA]</scope>
    <source>
        <strain evidence="2 3">NPDC033843</strain>
    </source>
</reference>